<accession>A0A8J5S465</accession>
<evidence type="ECO:0000256" key="1">
    <source>
        <dbReference type="SAM" id="MobiDB-lite"/>
    </source>
</evidence>
<dbReference type="AlphaFoldDB" id="A0A8J5S465"/>
<reference evidence="2" key="2">
    <citation type="submission" date="2021-02" db="EMBL/GenBank/DDBJ databases">
        <authorList>
            <person name="Kimball J.A."/>
            <person name="Haas M.W."/>
            <person name="Macchietto M."/>
            <person name="Kono T."/>
            <person name="Duquette J."/>
            <person name="Shao M."/>
        </authorList>
    </citation>
    <scope>NUCLEOTIDE SEQUENCE</scope>
    <source>
        <tissue evidence="2">Fresh leaf tissue</tissue>
    </source>
</reference>
<feature type="region of interest" description="Disordered" evidence="1">
    <location>
        <begin position="85"/>
        <end position="110"/>
    </location>
</feature>
<comment type="caution">
    <text evidence="2">The sequence shown here is derived from an EMBL/GenBank/DDBJ whole genome shotgun (WGS) entry which is preliminary data.</text>
</comment>
<protein>
    <submittedName>
        <fullName evidence="2">Uncharacterized protein</fullName>
    </submittedName>
</protein>
<name>A0A8J5S465_ZIZPA</name>
<gene>
    <name evidence="2" type="ORF">GUJ93_ZPchr0002g26414</name>
</gene>
<dbReference type="EMBL" id="JAAALK010000287">
    <property type="protein sequence ID" value="KAG8060389.1"/>
    <property type="molecule type" value="Genomic_DNA"/>
</dbReference>
<sequence>MLVKKLIKPSICLPQVSISLPALLPPDPTLCFQSEERGTRRFLVRPAGEKAVGGLPHLPDPVLASSRVRPILVVHTAGEKFSEGAAQPTSFYLPPPSQFGFSSNRIEEEN</sequence>
<dbReference type="Proteomes" id="UP000729402">
    <property type="component" value="Unassembled WGS sequence"/>
</dbReference>
<evidence type="ECO:0000313" key="3">
    <source>
        <dbReference type="Proteomes" id="UP000729402"/>
    </source>
</evidence>
<organism evidence="2 3">
    <name type="scientific">Zizania palustris</name>
    <name type="common">Northern wild rice</name>
    <dbReference type="NCBI Taxonomy" id="103762"/>
    <lineage>
        <taxon>Eukaryota</taxon>
        <taxon>Viridiplantae</taxon>
        <taxon>Streptophyta</taxon>
        <taxon>Embryophyta</taxon>
        <taxon>Tracheophyta</taxon>
        <taxon>Spermatophyta</taxon>
        <taxon>Magnoliopsida</taxon>
        <taxon>Liliopsida</taxon>
        <taxon>Poales</taxon>
        <taxon>Poaceae</taxon>
        <taxon>BOP clade</taxon>
        <taxon>Oryzoideae</taxon>
        <taxon>Oryzeae</taxon>
        <taxon>Zizaniinae</taxon>
        <taxon>Zizania</taxon>
    </lineage>
</organism>
<evidence type="ECO:0000313" key="2">
    <source>
        <dbReference type="EMBL" id="KAG8060389.1"/>
    </source>
</evidence>
<keyword evidence="3" id="KW-1185">Reference proteome</keyword>
<reference evidence="2" key="1">
    <citation type="journal article" date="2021" name="bioRxiv">
        <title>Whole Genome Assembly and Annotation of Northern Wild Rice, Zizania palustris L., Supports a Whole Genome Duplication in the Zizania Genus.</title>
        <authorList>
            <person name="Haas M."/>
            <person name="Kono T."/>
            <person name="Macchietto M."/>
            <person name="Millas R."/>
            <person name="McGilp L."/>
            <person name="Shao M."/>
            <person name="Duquette J."/>
            <person name="Hirsch C.N."/>
            <person name="Kimball J."/>
        </authorList>
    </citation>
    <scope>NUCLEOTIDE SEQUENCE</scope>
    <source>
        <tissue evidence="2">Fresh leaf tissue</tissue>
    </source>
</reference>
<proteinExistence type="predicted"/>